<dbReference type="EnsemblMetazoa" id="CapteT188034">
    <property type="protein sequence ID" value="CapteP188034"/>
    <property type="gene ID" value="CapteG188034"/>
</dbReference>
<proteinExistence type="predicted"/>
<gene>
    <name evidence="2" type="ORF">CAPTEDRAFT_188034</name>
</gene>
<dbReference type="EMBL" id="AMQN01030116">
    <property type="status" value="NOT_ANNOTATED_CDS"/>
    <property type="molecule type" value="Genomic_DNA"/>
</dbReference>
<dbReference type="GO" id="GO:0002020">
    <property type="term" value="F:protease binding"/>
    <property type="evidence" value="ECO:0007669"/>
    <property type="project" value="InterPro"/>
</dbReference>
<keyword evidence="4" id="KW-1185">Reference proteome</keyword>
<reference evidence="3" key="3">
    <citation type="submission" date="2015-06" db="UniProtKB">
        <authorList>
            <consortium name="EnsemblMetazoa"/>
        </authorList>
    </citation>
    <scope>IDENTIFICATION</scope>
</reference>
<name>R7TGT7_CAPTE</name>
<dbReference type="PANTHER" id="PTHR15034">
    <property type="entry name" value="DEATH DOMAIN-CONTAINING PROTEIN CRADD"/>
    <property type="match status" value="1"/>
</dbReference>
<dbReference type="AlphaFoldDB" id="R7TGT7"/>
<evidence type="ECO:0000313" key="3">
    <source>
        <dbReference type="EnsemblMetazoa" id="CapteP188034"/>
    </source>
</evidence>
<dbReference type="InterPro" id="IPR001315">
    <property type="entry name" value="CARD"/>
</dbReference>
<dbReference type="InterPro" id="IPR011029">
    <property type="entry name" value="DEATH-like_dom_sf"/>
</dbReference>
<dbReference type="InterPro" id="IPR037939">
    <property type="entry name" value="CRADD"/>
</dbReference>
<reference evidence="4" key="1">
    <citation type="submission" date="2012-12" db="EMBL/GenBank/DDBJ databases">
        <authorList>
            <person name="Hellsten U."/>
            <person name="Grimwood J."/>
            <person name="Chapman J.A."/>
            <person name="Shapiro H."/>
            <person name="Aerts A."/>
            <person name="Otillar R.P."/>
            <person name="Terry A.Y."/>
            <person name="Boore J.L."/>
            <person name="Simakov O."/>
            <person name="Marletaz F."/>
            <person name="Cho S.-J."/>
            <person name="Edsinger-Gonzales E."/>
            <person name="Havlak P."/>
            <person name="Kuo D.-H."/>
            <person name="Larsson T."/>
            <person name="Lv J."/>
            <person name="Arendt D."/>
            <person name="Savage R."/>
            <person name="Osoegawa K."/>
            <person name="de Jong P."/>
            <person name="Lindberg D.R."/>
            <person name="Seaver E.C."/>
            <person name="Weisblat D.A."/>
            <person name="Putnam N.H."/>
            <person name="Grigoriev I.V."/>
            <person name="Rokhsar D.S."/>
        </authorList>
    </citation>
    <scope>NUCLEOTIDE SEQUENCE</scope>
    <source>
        <strain evidence="4">I ESC-2004</strain>
    </source>
</reference>
<dbReference type="GO" id="GO:0070513">
    <property type="term" value="F:death domain binding"/>
    <property type="evidence" value="ECO:0007669"/>
    <property type="project" value="InterPro"/>
</dbReference>
<dbReference type="PROSITE" id="PS50209">
    <property type="entry name" value="CARD"/>
    <property type="match status" value="1"/>
</dbReference>
<dbReference type="EMBL" id="KB309923">
    <property type="protein sequence ID" value="ELT93023.1"/>
    <property type="molecule type" value="Genomic_DNA"/>
</dbReference>
<dbReference type="SUPFAM" id="SSF47986">
    <property type="entry name" value="DEATH domain"/>
    <property type="match status" value="1"/>
</dbReference>
<dbReference type="Proteomes" id="UP000014760">
    <property type="component" value="Unassembled WGS sequence"/>
</dbReference>
<dbReference type="Gene3D" id="1.10.533.10">
    <property type="entry name" value="Death Domain, Fas"/>
    <property type="match status" value="1"/>
</dbReference>
<dbReference type="PANTHER" id="PTHR15034:SF5">
    <property type="entry name" value="DEATH DOMAIN-CONTAINING PROTEIN CRADD"/>
    <property type="match status" value="1"/>
</dbReference>
<feature type="domain" description="CARD" evidence="1">
    <location>
        <begin position="1"/>
        <end position="95"/>
    </location>
</feature>
<dbReference type="Pfam" id="PF00619">
    <property type="entry name" value="CARD"/>
    <property type="match status" value="1"/>
</dbReference>
<dbReference type="OrthoDB" id="1357022at2759"/>
<dbReference type="HOGENOM" id="CLU_150250_0_0_1"/>
<dbReference type="CDD" id="cd01671">
    <property type="entry name" value="CARD"/>
    <property type="match status" value="1"/>
</dbReference>
<protein>
    <recommendedName>
        <fullName evidence="1">CARD domain-containing protein</fullName>
    </recommendedName>
</protein>
<evidence type="ECO:0000313" key="4">
    <source>
        <dbReference type="Proteomes" id="UP000014760"/>
    </source>
</evidence>
<reference evidence="2 4" key="2">
    <citation type="journal article" date="2013" name="Nature">
        <title>Insights into bilaterian evolution from three spiralian genomes.</title>
        <authorList>
            <person name="Simakov O."/>
            <person name="Marletaz F."/>
            <person name="Cho S.J."/>
            <person name="Edsinger-Gonzales E."/>
            <person name="Havlak P."/>
            <person name="Hellsten U."/>
            <person name="Kuo D.H."/>
            <person name="Larsson T."/>
            <person name="Lv J."/>
            <person name="Arendt D."/>
            <person name="Savage R."/>
            <person name="Osoegawa K."/>
            <person name="de Jong P."/>
            <person name="Grimwood J."/>
            <person name="Chapman J.A."/>
            <person name="Shapiro H."/>
            <person name="Aerts A."/>
            <person name="Otillar R.P."/>
            <person name="Terry A.Y."/>
            <person name="Boore J.L."/>
            <person name="Grigoriev I.V."/>
            <person name="Lindberg D.R."/>
            <person name="Seaver E.C."/>
            <person name="Weisblat D.A."/>
            <person name="Putnam N.H."/>
            <person name="Rokhsar D.S."/>
        </authorList>
    </citation>
    <scope>NUCLEOTIDE SEQUENCE</scope>
    <source>
        <strain evidence="2 4">I ESC-2004</strain>
    </source>
</reference>
<dbReference type="SMART" id="SM00114">
    <property type="entry name" value="CARD"/>
    <property type="match status" value="1"/>
</dbReference>
<evidence type="ECO:0000259" key="1">
    <source>
        <dbReference type="PROSITE" id="PS50209"/>
    </source>
</evidence>
<accession>R7TGT7</accession>
<sequence length="103" mass="11706">MKDRHRECLKSNQSFLCSNISLSTGLLAKLSESGVITDEHVEKLQNTERNDTTEAAVLEFLMEVLPRRGPEAFNLFVKALCESEQRHVAERLKKCLSDDCSEH</sequence>
<evidence type="ECO:0000313" key="2">
    <source>
        <dbReference type="EMBL" id="ELT93023.1"/>
    </source>
</evidence>
<dbReference type="GO" id="GO:0042981">
    <property type="term" value="P:regulation of apoptotic process"/>
    <property type="evidence" value="ECO:0007669"/>
    <property type="project" value="InterPro"/>
</dbReference>
<organism evidence="2">
    <name type="scientific">Capitella teleta</name>
    <name type="common">Polychaete worm</name>
    <dbReference type="NCBI Taxonomy" id="283909"/>
    <lineage>
        <taxon>Eukaryota</taxon>
        <taxon>Metazoa</taxon>
        <taxon>Spiralia</taxon>
        <taxon>Lophotrochozoa</taxon>
        <taxon>Annelida</taxon>
        <taxon>Polychaeta</taxon>
        <taxon>Sedentaria</taxon>
        <taxon>Scolecida</taxon>
        <taxon>Capitellidae</taxon>
        <taxon>Capitella</taxon>
    </lineage>
</organism>